<organism evidence="1 2">
    <name type="scientific">Thermovenabulum gondwanense</name>
    <dbReference type="NCBI Taxonomy" id="520767"/>
    <lineage>
        <taxon>Bacteria</taxon>
        <taxon>Bacillati</taxon>
        <taxon>Bacillota</taxon>
        <taxon>Clostridia</taxon>
        <taxon>Thermosediminibacterales</taxon>
        <taxon>Thermosediminibacteraceae</taxon>
        <taxon>Thermovenabulum</taxon>
    </lineage>
</organism>
<sequence length="81" mass="9483">MRGFFVYNISDIGDKMASFKRQWNLSLKNRRINWDFRDYLINLLCKNKPAYAGYFSYSLKNSSGVIALLVSFKNLSFIVTI</sequence>
<dbReference type="EMBL" id="LOHZ01000023">
    <property type="protein sequence ID" value="KYO66897.1"/>
    <property type="molecule type" value="Genomic_DNA"/>
</dbReference>
<reference evidence="1 2" key="1">
    <citation type="submission" date="2015-12" db="EMBL/GenBank/DDBJ databases">
        <title>Draft genome of Thermovenabulum gondwanense isolated from a red thermophilic microbial mat colonisisng an outflow channel of a bore well.</title>
        <authorList>
            <person name="Patel B.K."/>
        </authorList>
    </citation>
    <scope>NUCLEOTIDE SEQUENCE [LARGE SCALE GENOMIC DNA]</scope>
    <source>
        <strain evidence="1 2">R270</strain>
    </source>
</reference>
<keyword evidence="2" id="KW-1185">Reference proteome</keyword>
<name>A0A162MPQ1_9FIRM</name>
<dbReference type="Proteomes" id="UP000075737">
    <property type="component" value="Unassembled WGS sequence"/>
</dbReference>
<evidence type="ECO:0000313" key="2">
    <source>
        <dbReference type="Proteomes" id="UP000075737"/>
    </source>
</evidence>
<dbReference type="AlphaFoldDB" id="A0A162MPQ1"/>
<protein>
    <submittedName>
        <fullName evidence="1">Uncharacterized protein</fullName>
    </submittedName>
</protein>
<comment type="caution">
    <text evidence="1">The sequence shown here is derived from an EMBL/GenBank/DDBJ whole genome shotgun (WGS) entry which is preliminary data.</text>
</comment>
<accession>A0A162MPQ1</accession>
<proteinExistence type="predicted"/>
<evidence type="ECO:0000313" key="1">
    <source>
        <dbReference type="EMBL" id="KYO66897.1"/>
    </source>
</evidence>
<gene>
    <name evidence="1" type="ORF">ATZ99_07140</name>
</gene>